<dbReference type="PANTHER" id="PTHR30046">
    <property type="entry name" value="FLAGELLAR M-RING PROTEIN"/>
    <property type="match status" value="1"/>
</dbReference>
<dbReference type="KEGG" id="mtim:DIR46_03180"/>
<keyword evidence="5 8" id="KW-0564">Palmitate</keyword>
<evidence type="ECO:0000256" key="3">
    <source>
        <dbReference type="ARBA" id="ARBA00022729"/>
    </source>
</evidence>
<dbReference type="InterPro" id="IPR045851">
    <property type="entry name" value="AMP-bd_C_sf"/>
</dbReference>
<keyword evidence="8" id="KW-1133">Transmembrane helix</keyword>
<keyword evidence="11" id="KW-1185">Reference proteome</keyword>
<evidence type="ECO:0000313" key="10">
    <source>
        <dbReference type="EMBL" id="AWL03547.1"/>
    </source>
</evidence>
<dbReference type="Pfam" id="PF01514">
    <property type="entry name" value="YscJ_FliF"/>
    <property type="match status" value="1"/>
</dbReference>
<dbReference type="Gene3D" id="3.30.300.30">
    <property type="match status" value="1"/>
</dbReference>
<feature type="domain" description="Flagellar M-ring N-terminal" evidence="9">
    <location>
        <begin position="37"/>
        <end position="194"/>
    </location>
</feature>
<dbReference type="PROSITE" id="PS51257">
    <property type="entry name" value="PROKAR_LIPOPROTEIN"/>
    <property type="match status" value="1"/>
</dbReference>
<keyword evidence="4 8" id="KW-0472">Membrane</keyword>
<dbReference type="Proteomes" id="UP000245820">
    <property type="component" value="Chromosome"/>
</dbReference>
<evidence type="ECO:0000256" key="8">
    <source>
        <dbReference type="RuleBase" id="RU364102"/>
    </source>
</evidence>
<evidence type="ECO:0000256" key="5">
    <source>
        <dbReference type="ARBA" id="ARBA00023139"/>
    </source>
</evidence>
<organism evidence="10 11">
    <name type="scientific">Massilia oculi</name>
    <dbReference type="NCBI Taxonomy" id="945844"/>
    <lineage>
        <taxon>Bacteria</taxon>
        <taxon>Pseudomonadati</taxon>
        <taxon>Pseudomonadota</taxon>
        <taxon>Betaproteobacteria</taxon>
        <taxon>Burkholderiales</taxon>
        <taxon>Oxalobacteraceae</taxon>
        <taxon>Telluria group</taxon>
        <taxon>Massilia</taxon>
    </lineage>
</organism>
<comment type="subcellular location">
    <subcellularLocation>
        <location evidence="1">Cell outer membrane</location>
        <topology evidence="1">Lipid-anchor</topology>
    </subcellularLocation>
</comment>
<dbReference type="NCBIfam" id="TIGR02544">
    <property type="entry name" value="III_secr_YscJ"/>
    <property type="match status" value="1"/>
</dbReference>
<feature type="transmembrane region" description="Helical" evidence="8">
    <location>
        <begin position="236"/>
        <end position="258"/>
    </location>
</feature>
<dbReference type="GO" id="GO:0009306">
    <property type="term" value="P:protein secretion"/>
    <property type="evidence" value="ECO:0007669"/>
    <property type="project" value="InterPro"/>
</dbReference>
<protein>
    <recommendedName>
        <fullName evidence="8">Lipoprotein</fullName>
    </recommendedName>
</protein>
<dbReference type="InterPro" id="IPR006182">
    <property type="entry name" value="FliF_N_dom"/>
</dbReference>
<keyword evidence="7 8" id="KW-0449">Lipoprotein</keyword>
<dbReference type="RefSeq" id="WP_109343950.1">
    <property type="nucleotide sequence ID" value="NZ_CP029343.1"/>
</dbReference>
<evidence type="ECO:0000256" key="2">
    <source>
        <dbReference type="ARBA" id="ARBA00009509"/>
    </source>
</evidence>
<dbReference type="AlphaFoldDB" id="A0A2S2DDX9"/>
<dbReference type="EMBL" id="CP029343">
    <property type="protein sequence ID" value="AWL03547.1"/>
    <property type="molecule type" value="Genomic_DNA"/>
</dbReference>
<dbReference type="GO" id="GO:0009279">
    <property type="term" value="C:cell outer membrane"/>
    <property type="evidence" value="ECO:0007669"/>
    <property type="project" value="UniProtKB-SubCell"/>
</dbReference>
<evidence type="ECO:0000256" key="7">
    <source>
        <dbReference type="ARBA" id="ARBA00023288"/>
    </source>
</evidence>
<dbReference type="Gene3D" id="3.30.70.1530">
    <property type="entry name" value="Hypothetical protein rpa1041"/>
    <property type="match status" value="1"/>
</dbReference>
<dbReference type="PANTHER" id="PTHR30046:SF2">
    <property type="entry name" value="YOP PROTEINS TRANSLOCATION LIPOPROTEIN J"/>
    <property type="match status" value="1"/>
</dbReference>
<keyword evidence="8" id="KW-0812">Transmembrane</keyword>
<sequence>MSIDRYPAGVAPVSPWRWLRQLLALLVLVSLCACSRQVVLQSDLTDADANEIVALLRHAGIEAQKLTVKGVVSLQVPEPSLARASEAMRAAGLPRRRFSDLGTVFKKEGMISTPLEERARYLYGLSEELAATLQQIDGVLAARVHVVLPERVAPGEPVMPSSAAVFIKYRAPFDEDGNVARIRRMVAGSIPGLAGDDGAAKVPVVFTPSLERTLDVDWRTSFGVTVQAASAGRLALLVYGLGGLAFVALAALGALLALRHPAVALWWQRRRPGAAAAGTA</sequence>
<dbReference type="InterPro" id="IPR043427">
    <property type="entry name" value="YscJ/FliF"/>
</dbReference>
<keyword evidence="3 8" id="KW-0732">Signal</keyword>
<reference evidence="10 11" key="1">
    <citation type="submission" date="2018-05" db="EMBL/GenBank/DDBJ databases">
        <title>Complete genome sequence of Massilia oculi sp. nov. CCUG 43427T (=DSM 26321T), the type strain of M. oculi, and comparison with genome sequences of other Massilia strains.</title>
        <authorList>
            <person name="Zhu B."/>
        </authorList>
    </citation>
    <scope>NUCLEOTIDE SEQUENCE [LARGE SCALE GENOMIC DNA]</scope>
    <source>
        <strain evidence="10 11">CCUG 43427</strain>
    </source>
</reference>
<evidence type="ECO:0000256" key="4">
    <source>
        <dbReference type="ARBA" id="ARBA00023136"/>
    </source>
</evidence>
<name>A0A2S2DDX9_9BURK</name>
<proteinExistence type="inferred from homology"/>
<evidence type="ECO:0000256" key="6">
    <source>
        <dbReference type="ARBA" id="ARBA00023237"/>
    </source>
</evidence>
<evidence type="ECO:0000256" key="1">
    <source>
        <dbReference type="ARBA" id="ARBA00004459"/>
    </source>
</evidence>
<keyword evidence="6 8" id="KW-0998">Cell outer membrane</keyword>
<evidence type="ECO:0000313" key="11">
    <source>
        <dbReference type="Proteomes" id="UP000245820"/>
    </source>
</evidence>
<dbReference type="PRINTS" id="PR01338">
    <property type="entry name" value="TYPE3OMKPROT"/>
</dbReference>
<comment type="similarity">
    <text evidence="2 8">Belongs to the YscJ lipoprotein family.</text>
</comment>
<evidence type="ECO:0000259" key="9">
    <source>
        <dbReference type="Pfam" id="PF01514"/>
    </source>
</evidence>
<gene>
    <name evidence="10" type="ORF">DIR46_03180</name>
</gene>
<dbReference type="InterPro" id="IPR003282">
    <property type="entry name" value="T3SS_SctJ"/>
</dbReference>
<dbReference type="OrthoDB" id="115186at2"/>
<accession>A0A2S2DDX9</accession>